<evidence type="ECO:0000259" key="7">
    <source>
        <dbReference type="Pfam" id="PF20877"/>
    </source>
</evidence>
<sequence>MTKSHALQTNMDVDYVVNYRFAKTVRGTAISKFEKLVEALASVGLQTEVRNGGKHSVLLFARVASEEHLHGEVYRSRVQDWIHGVRAGAPPKETREALDAEPLYEAERLRIIYQLITNPVTEGGAGITPKEGEWENVESIFALHDHEYNKDWMKKWSTTTFLQTEDLDDIRNRFGEKIAFYFAFTQSYFTFLCFPAAFGFVSWLLLGHFSPIYGIVNAIWCTVFTEWWRHQETDLAVRWGVRGVSTIETKRKDFEHEKQLTDPVTGETVLIFPATKRLQRQLLQIPFALGAAVMLGALIATCFGIEVFISEVYNGPFKSALVFLPTGIATTCMPILTGVLTNFATQLTAYENYETHGAYETALTRKILVLNFITSYLPIFLTAFVYVPFGTVIVPYLDVFSLTVRPFAEHEKQLQAPKAGFTINPDRLRKQVFYFTVTAQIVNMGIELVVPYLKREGFSKYKQMQSDRATKQGGAAPSPNVNDPPEDVEFLDRVREEAELGVYDVTSDLREMVLQFGYLSLFSVVWPLTAVSFIINNWFELRADAIKICTQMQRPTPWRADTIGPWLDALSFLTWLGSLTTSAVVYLFSNDGLGPDGHPSSITGWALLLTVLVSEHAFLLLRWAVRVAISKLESPGLQKERRDRYLVRKQYFEENLSALERVPRMAEAGGHITRQSLEEDARTSSLRKTSPETKFWGRQRGWKETVAVGRNLIEKADAAASPERKKEL</sequence>
<dbReference type="Pfam" id="PF20877">
    <property type="entry name" value="Anoctamin_N"/>
    <property type="match status" value="1"/>
</dbReference>
<reference evidence="8 9" key="1">
    <citation type="submission" date="2020-01" db="EMBL/GenBank/DDBJ databases">
        <authorList>
            <consortium name="DOE Joint Genome Institute"/>
            <person name="Haridas S."/>
            <person name="Albert R."/>
            <person name="Binder M."/>
            <person name="Bloem J."/>
            <person name="Labutti K."/>
            <person name="Salamov A."/>
            <person name="Andreopoulos B."/>
            <person name="Baker S.E."/>
            <person name="Barry K."/>
            <person name="Bills G."/>
            <person name="Bluhm B.H."/>
            <person name="Cannon C."/>
            <person name="Castanera R."/>
            <person name="Culley D.E."/>
            <person name="Daum C."/>
            <person name="Ezra D."/>
            <person name="Gonzalez J.B."/>
            <person name="Henrissat B."/>
            <person name="Kuo A."/>
            <person name="Liang C."/>
            <person name="Lipzen A."/>
            <person name="Lutzoni F."/>
            <person name="Magnuson J."/>
            <person name="Mondo S."/>
            <person name="Nolan M."/>
            <person name="Ohm R."/>
            <person name="Pangilinan J."/>
            <person name="Park H.-J.H."/>
            <person name="Ramirez L."/>
            <person name="Alfaro M."/>
            <person name="Sun H."/>
            <person name="Tritt A."/>
            <person name="Yoshinaga Y."/>
            <person name="Zwiers L.-H.L."/>
            <person name="Turgeon B.G."/>
            <person name="Goodwin S.B."/>
            <person name="Spatafora J.W."/>
            <person name="Crous P.W."/>
            <person name="Grigoriev I.V."/>
        </authorList>
    </citation>
    <scope>NUCLEOTIDE SEQUENCE [LARGE SCALE GENOMIC DNA]</scope>
    <source>
        <strain evidence="8 9">CBS 611.86</strain>
    </source>
</reference>
<feature type="transmembrane region" description="Helical" evidence="5">
    <location>
        <begin position="285"/>
        <end position="309"/>
    </location>
</feature>
<evidence type="ECO:0000256" key="5">
    <source>
        <dbReference type="SAM" id="Phobius"/>
    </source>
</evidence>
<dbReference type="InterPro" id="IPR007632">
    <property type="entry name" value="Anoctamin"/>
</dbReference>
<dbReference type="Proteomes" id="UP000481861">
    <property type="component" value="Unassembled WGS sequence"/>
</dbReference>
<feature type="transmembrane region" description="Helical" evidence="5">
    <location>
        <begin position="602"/>
        <end position="621"/>
    </location>
</feature>
<evidence type="ECO:0000256" key="3">
    <source>
        <dbReference type="ARBA" id="ARBA00022989"/>
    </source>
</evidence>
<keyword evidence="2 5" id="KW-0812">Transmembrane</keyword>
<feature type="transmembrane region" description="Helical" evidence="5">
    <location>
        <begin position="516"/>
        <end position="535"/>
    </location>
</feature>
<dbReference type="InterPro" id="IPR049452">
    <property type="entry name" value="Anoctamin_TM"/>
</dbReference>
<dbReference type="InterPro" id="IPR049456">
    <property type="entry name" value="Anoctamin_N_fung"/>
</dbReference>
<feature type="transmembrane region" description="Helical" evidence="5">
    <location>
        <begin position="178"/>
        <end position="205"/>
    </location>
</feature>
<evidence type="ECO:0000313" key="8">
    <source>
        <dbReference type="EMBL" id="KAF2865969.1"/>
    </source>
</evidence>
<dbReference type="PANTHER" id="PTHR12308">
    <property type="entry name" value="ANOCTAMIN"/>
    <property type="match status" value="1"/>
</dbReference>
<keyword evidence="4 5" id="KW-0472">Membrane</keyword>
<name>A0A7C8HZ86_9PLEO</name>
<dbReference type="GO" id="GO:0005254">
    <property type="term" value="F:chloride channel activity"/>
    <property type="evidence" value="ECO:0007669"/>
    <property type="project" value="TreeGrafter"/>
</dbReference>
<evidence type="ECO:0000313" key="9">
    <source>
        <dbReference type="Proteomes" id="UP000481861"/>
    </source>
</evidence>
<keyword evidence="3 5" id="KW-1133">Transmembrane helix</keyword>
<gene>
    <name evidence="8" type="ORF">BDV95DRAFT_585499</name>
</gene>
<feature type="domain" description="Anoctamin alpha-beta plait" evidence="7">
    <location>
        <begin position="12"/>
        <end position="137"/>
    </location>
</feature>
<organism evidence="8 9">
    <name type="scientific">Massariosphaeria phaeospora</name>
    <dbReference type="NCBI Taxonomy" id="100035"/>
    <lineage>
        <taxon>Eukaryota</taxon>
        <taxon>Fungi</taxon>
        <taxon>Dikarya</taxon>
        <taxon>Ascomycota</taxon>
        <taxon>Pezizomycotina</taxon>
        <taxon>Dothideomycetes</taxon>
        <taxon>Pleosporomycetidae</taxon>
        <taxon>Pleosporales</taxon>
        <taxon>Pleosporales incertae sedis</taxon>
        <taxon>Massariosphaeria</taxon>
    </lineage>
</organism>
<feature type="transmembrane region" description="Helical" evidence="5">
    <location>
        <begin position="375"/>
        <end position="397"/>
    </location>
</feature>
<dbReference type="PANTHER" id="PTHR12308:SF73">
    <property type="entry name" value="ANOCTAMIN"/>
    <property type="match status" value="1"/>
</dbReference>
<accession>A0A7C8HZ86</accession>
<dbReference type="GO" id="GO:0016020">
    <property type="term" value="C:membrane"/>
    <property type="evidence" value="ECO:0007669"/>
    <property type="project" value="UniProtKB-SubCell"/>
</dbReference>
<keyword evidence="9" id="KW-1185">Reference proteome</keyword>
<evidence type="ECO:0000259" key="6">
    <source>
        <dbReference type="Pfam" id="PF04547"/>
    </source>
</evidence>
<dbReference type="OrthoDB" id="296386at2759"/>
<dbReference type="EMBL" id="JAADJZ010000030">
    <property type="protein sequence ID" value="KAF2865969.1"/>
    <property type="molecule type" value="Genomic_DNA"/>
</dbReference>
<feature type="transmembrane region" description="Helical" evidence="5">
    <location>
        <begin position="211"/>
        <end position="228"/>
    </location>
</feature>
<comment type="subcellular location">
    <subcellularLocation>
        <location evidence="1">Membrane</location>
        <topology evidence="1">Multi-pass membrane protein</topology>
    </subcellularLocation>
</comment>
<protein>
    <submittedName>
        <fullName evidence="8">Calcium-activated chloride channel-domain-containing protein</fullName>
    </submittedName>
</protein>
<feature type="transmembrane region" description="Helical" evidence="5">
    <location>
        <begin position="321"/>
        <end position="343"/>
    </location>
</feature>
<dbReference type="Pfam" id="PF04547">
    <property type="entry name" value="Anoctamin"/>
    <property type="match status" value="1"/>
</dbReference>
<dbReference type="AlphaFoldDB" id="A0A7C8HZ86"/>
<evidence type="ECO:0000256" key="2">
    <source>
        <dbReference type="ARBA" id="ARBA00022692"/>
    </source>
</evidence>
<proteinExistence type="predicted"/>
<feature type="domain" description="Anoctamin transmembrane" evidence="6">
    <location>
        <begin position="170"/>
        <end position="643"/>
    </location>
</feature>
<comment type="caution">
    <text evidence="8">The sequence shown here is derived from an EMBL/GenBank/DDBJ whole genome shotgun (WGS) entry which is preliminary data.</text>
</comment>
<evidence type="ECO:0000256" key="1">
    <source>
        <dbReference type="ARBA" id="ARBA00004141"/>
    </source>
</evidence>
<dbReference type="GO" id="GO:0032541">
    <property type="term" value="C:cortical endoplasmic reticulum"/>
    <property type="evidence" value="ECO:0007669"/>
    <property type="project" value="TreeGrafter"/>
</dbReference>
<evidence type="ECO:0000256" key="4">
    <source>
        <dbReference type="ARBA" id="ARBA00023136"/>
    </source>
</evidence>
<feature type="transmembrane region" description="Helical" evidence="5">
    <location>
        <begin position="432"/>
        <end position="453"/>
    </location>
</feature>